<proteinExistence type="predicted"/>
<dbReference type="PANTHER" id="PTHR47534:SF3">
    <property type="entry name" value="ALCOHOL DEHYDROGENASE-LIKE C-TERMINAL DOMAIN-CONTAINING PROTEIN"/>
    <property type="match status" value="1"/>
</dbReference>
<evidence type="ECO:0008006" key="4">
    <source>
        <dbReference type="Google" id="ProtNLM"/>
    </source>
</evidence>
<evidence type="ECO:0000256" key="1">
    <source>
        <dbReference type="ARBA" id="ARBA00023002"/>
    </source>
</evidence>
<reference evidence="2 3" key="1">
    <citation type="submission" date="2019-12" db="EMBL/GenBank/DDBJ databases">
        <authorList>
            <person name="Floudas D."/>
            <person name="Bentzer J."/>
            <person name="Ahren D."/>
            <person name="Johansson T."/>
            <person name="Persson P."/>
            <person name="Tunlid A."/>
        </authorList>
    </citation>
    <scope>NUCLEOTIDE SEQUENCE [LARGE SCALE GENOMIC DNA]</scope>
    <source>
        <strain evidence="2 3">CBS 102.39</strain>
    </source>
</reference>
<dbReference type="InterPro" id="IPR002347">
    <property type="entry name" value="SDR_fam"/>
</dbReference>
<comment type="caution">
    <text evidence="2">The sequence shown here is derived from an EMBL/GenBank/DDBJ whole genome shotgun (WGS) entry which is preliminary data.</text>
</comment>
<dbReference type="Pfam" id="PF00106">
    <property type="entry name" value="adh_short"/>
    <property type="match status" value="1"/>
</dbReference>
<dbReference type="AlphaFoldDB" id="A0A8H4VW84"/>
<gene>
    <name evidence="2" type="ORF">D9613_008967</name>
</gene>
<sequence>MLASVPEGASRNVTRFHTISTWHPSTSLIYKHLIPFENHISHIFSPKLDIKSMPSLQDARSSNAAFQPSYVPVMVVTGGTAGIGQAMAQALARHLKGRVHIVIVGRNEKAAEATLASLPNTSQESTYEFVKCELTVMKNIHAMAAELKTRLTKVNFLVHCAAVVGFGGREETEEGIDVKLASRYYSRWKLTYELMPLLRKAKELGEDVGVMTVLGAGLGPEIDLNDLGLKTTYKAMKAMEQTTAYNDLMVAEFAAREPDIAFTHTYPGPVFTGTISNQRLITRLLVIPLRPILWLVTTPKEDCAEYMLYPLLSAKSGMHRRDKRGDDIGMTKFPTAEGAAKVLWDHSMKETGSSD</sequence>
<accession>A0A8H4VW84</accession>
<keyword evidence="1" id="KW-0560">Oxidoreductase</keyword>
<keyword evidence="3" id="KW-1185">Reference proteome</keyword>
<dbReference type="Gene3D" id="3.40.50.720">
    <property type="entry name" value="NAD(P)-binding Rossmann-like Domain"/>
    <property type="match status" value="1"/>
</dbReference>
<dbReference type="InterPro" id="IPR052228">
    <property type="entry name" value="Sec_Metab_Biosynth_Oxidored"/>
</dbReference>
<evidence type="ECO:0000313" key="3">
    <source>
        <dbReference type="Proteomes" id="UP000521872"/>
    </source>
</evidence>
<name>A0A8H4VW84_9AGAR</name>
<dbReference type="Proteomes" id="UP000521872">
    <property type="component" value="Unassembled WGS sequence"/>
</dbReference>
<dbReference type="GO" id="GO:0016491">
    <property type="term" value="F:oxidoreductase activity"/>
    <property type="evidence" value="ECO:0007669"/>
    <property type="project" value="UniProtKB-KW"/>
</dbReference>
<dbReference type="EMBL" id="JAACJL010000002">
    <property type="protein sequence ID" value="KAF4622229.1"/>
    <property type="molecule type" value="Genomic_DNA"/>
</dbReference>
<dbReference type="PANTHER" id="PTHR47534">
    <property type="entry name" value="YALI0E05731P"/>
    <property type="match status" value="1"/>
</dbReference>
<evidence type="ECO:0000313" key="2">
    <source>
        <dbReference type="EMBL" id="KAF4622229.1"/>
    </source>
</evidence>
<dbReference type="InterPro" id="IPR036291">
    <property type="entry name" value="NAD(P)-bd_dom_sf"/>
</dbReference>
<protein>
    <recommendedName>
        <fullName evidence="4">NAD(P)-binding protein</fullName>
    </recommendedName>
</protein>
<organism evidence="2 3">
    <name type="scientific">Agrocybe pediades</name>
    <dbReference type="NCBI Taxonomy" id="84607"/>
    <lineage>
        <taxon>Eukaryota</taxon>
        <taxon>Fungi</taxon>
        <taxon>Dikarya</taxon>
        <taxon>Basidiomycota</taxon>
        <taxon>Agaricomycotina</taxon>
        <taxon>Agaricomycetes</taxon>
        <taxon>Agaricomycetidae</taxon>
        <taxon>Agaricales</taxon>
        <taxon>Agaricineae</taxon>
        <taxon>Strophariaceae</taxon>
        <taxon>Agrocybe</taxon>
    </lineage>
</organism>
<dbReference type="SUPFAM" id="SSF51735">
    <property type="entry name" value="NAD(P)-binding Rossmann-fold domains"/>
    <property type="match status" value="1"/>
</dbReference>